<dbReference type="Proteomes" id="UP001299012">
    <property type="component" value="Unassembled WGS sequence"/>
</dbReference>
<dbReference type="Pfam" id="PF21036">
    <property type="entry name" value="EryCIII-like_N"/>
    <property type="match status" value="1"/>
</dbReference>
<gene>
    <name evidence="6" type="ORF">L0F81_03100</name>
</gene>
<dbReference type="RefSeq" id="WP_063808537.1">
    <property type="nucleotide sequence ID" value="NZ_CBDRBY010000039.1"/>
</dbReference>
<dbReference type="EMBL" id="JAKKZF010000006">
    <property type="protein sequence ID" value="MCG0062285.1"/>
    <property type="molecule type" value="Genomic_DNA"/>
</dbReference>
<keyword evidence="2" id="KW-0328">Glycosyltransferase</keyword>
<accession>A0ABS9J9Q2</accession>
<dbReference type="PANTHER" id="PTHR48050">
    <property type="entry name" value="STEROL 3-BETA-GLUCOSYLTRANSFERASE"/>
    <property type="match status" value="1"/>
</dbReference>
<evidence type="ECO:0000256" key="2">
    <source>
        <dbReference type="ARBA" id="ARBA00022676"/>
    </source>
</evidence>
<evidence type="ECO:0000256" key="3">
    <source>
        <dbReference type="ARBA" id="ARBA00022679"/>
    </source>
</evidence>
<reference evidence="6 7" key="1">
    <citation type="submission" date="2022-01" db="EMBL/GenBank/DDBJ databases">
        <title>Draft Genome Sequences of Seven Type Strains of the Genus Streptomyces.</title>
        <authorList>
            <person name="Aziz S."/>
            <person name="Coretto E."/>
            <person name="Chronakova A."/>
            <person name="Sproer C."/>
            <person name="Huber K."/>
            <person name="Nouioui I."/>
            <person name="Gross H."/>
        </authorList>
    </citation>
    <scope>NUCLEOTIDE SEQUENCE [LARGE SCALE GENOMIC DNA]</scope>
    <source>
        <strain evidence="6 7">DSM 41685</strain>
    </source>
</reference>
<dbReference type="PANTHER" id="PTHR48050:SF13">
    <property type="entry name" value="STEROL 3-BETA-GLUCOSYLTRANSFERASE UGT80A2"/>
    <property type="match status" value="1"/>
</dbReference>
<dbReference type="InterPro" id="IPR050426">
    <property type="entry name" value="Glycosyltransferase_28"/>
</dbReference>
<dbReference type="SUPFAM" id="SSF53756">
    <property type="entry name" value="UDP-Glycosyltransferase/glycogen phosphorylase"/>
    <property type="match status" value="1"/>
</dbReference>
<evidence type="ECO:0000259" key="5">
    <source>
        <dbReference type="Pfam" id="PF21036"/>
    </source>
</evidence>
<proteinExistence type="inferred from homology"/>
<dbReference type="Gene3D" id="3.40.50.2000">
    <property type="entry name" value="Glycogen Phosphorylase B"/>
    <property type="match status" value="2"/>
</dbReference>
<dbReference type="InterPro" id="IPR048284">
    <property type="entry name" value="EryCIII-like_N"/>
</dbReference>
<evidence type="ECO:0000313" key="7">
    <source>
        <dbReference type="Proteomes" id="UP001299012"/>
    </source>
</evidence>
<evidence type="ECO:0000259" key="4">
    <source>
        <dbReference type="Pfam" id="PF06722"/>
    </source>
</evidence>
<evidence type="ECO:0000313" key="6">
    <source>
        <dbReference type="EMBL" id="MCG0062285.1"/>
    </source>
</evidence>
<sequence length="385" mass="40630">MRILVSTGPSYGLYCPVVPLAWALRAAGHDVLVAAPESLAPMANGSGMPFIPTYGPMHMREVMAHDRQGNPIAFAREEPRMLEQAGRGFGRLAARVLPGLLDVTEKWKPDVILAEPHTYAAGVVAQVKGIPWVEHGVGLGYFREMDKSGADELTPELSELGLGTLPEPDLALEPCPASLLPSTGGHGVPMRYVQYDPPATVPSWVFEERERPRLLLTLGTVAPAAGGAQVLRDLVGSLPALGVELLVAVADDVVPELGPLPDAVLAAGFLPLASVLPSCDLVVHHCGGGTTMAAILAGLPQLLVPQPIVAEQYDSARRVTAYGSARQLVDQPIDPDAVVENCRALLEDDSYRVKAQALRAEVAAMPSPAAVVPLIEELAGARPGR</sequence>
<dbReference type="CDD" id="cd03784">
    <property type="entry name" value="GT1_Gtf-like"/>
    <property type="match status" value="1"/>
</dbReference>
<organism evidence="6 7">
    <name type="scientific">Streptomyces tricolor</name>
    <dbReference type="NCBI Taxonomy" id="68277"/>
    <lineage>
        <taxon>Bacteria</taxon>
        <taxon>Bacillati</taxon>
        <taxon>Actinomycetota</taxon>
        <taxon>Actinomycetes</taxon>
        <taxon>Kitasatosporales</taxon>
        <taxon>Streptomycetaceae</taxon>
        <taxon>Streptomyces</taxon>
        <taxon>Streptomyces violaceoruber group</taxon>
    </lineage>
</organism>
<feature type="domain" description="Erythromycin biosynthesis protein CIII-like C-terminal" evidence="4">
    <location>
        <begin position="234"/>
        <end position="378"/>
    </location>
</feature>
<protein>
    <submittedName>
        <fullName evidence="6">DUF1205 domain-containing protein</fullName>
    </submittedName>
</protein>
<name>A0ABS9J9Q2_9ACTN</name>
<evidence type="ECO:0000256" key="1">
    <source>
        <dbReference type="ARBA" id="ARBA00006962"/>
    </source>
</evidence>
<dbReference type="InterPro" id="IPR010610">
    <property type="entry name" value="EryCIII-like_C"/>
</dbReference>
<comment type="caution">
    <text evidence="6">The sequence shown here is derived from an EMBL/GenBank/DDBJ whole genome shotgun (WGS) entry which is preliminary data.</text>
</comment>
<dbReference type="InterPro" id="IPR002213">
    <property type="entry name" value="UDP_glucos_trans"/>
</dbReference>
<feature type="domain" description="Erythromycin biosynthesis protein CIII-like N-terminal" evidence="5">
    <location>
        <begin position="22"/>
        <end position="219"/>
    </location>
</feature>
<keyword evidence="7" id="KW-1185">Reference proteome</keyword>
<dbReference type="Pfam" id="PF06722">
    <property type="entry name" value="EryCIII-like_C"/>
    <property type="match status" value="1"/>
</dbReference>
<keyword evidence="3" id="KW-0808">Transferase</keyword>
<comment type="similarity">
    <text evidence="1">Belongs to the glycosyltransferase 28 family.</text>
</comment>